<dbReference type="SUPFAM" id="SSF52980">
    <property type="entry name" value="Restriction endonuclease-like"/>
    <property type="match status" value="1"/>
</dbReference>
<dbReference type="CDD" id="cd22366">
    <property type="entry name" value="XisH-like"/>
    <property type="match status" value="1"/>
</dbReference>
<comment type="caution">
    <text evidence="1">The sequence shown here is derived from an EMBL/GenBank/DDBJ whole genome shotgun (WGS) entry which is preliminary data.</text>
</comment>
<dbReference type="EMBL" id="JAQMTU010000052">
    <property type="protein sequence ID" value="MDB9486766.1"/>
    <property type="molecule type" value="Genomic_DNA"/>
</dbReference>
<protein>
    <submittedName>
        <fullName evidence="1">XisH family protein</fullName>
    </submittedName>
</protein>
<dbReference type="InterPro" id="IPR011856">
    <property type="entry name" value="tRNA_endonuc-like_dom_sf"/>
</dbReference>
<dbReference type="Gene3D" id="3.40.1350.10">
    <property type="match status" value="1"/>
</dbReference>
<keyword evidence="2" id="KW-1185">Reference proteome</keyword>
<evidence type="ECO:0000313" key="2">
    <source>
        <dbReference type="Proteomes" id="UP001212123"/>
    </source>
</evidence>
<evidence type="ECO:0000313" key="1">
    <source>
        <dbReference type="EMBL" id="MDB9486766.1"/>
    </source>
</evidence>
<organism evidence="1 2">
    <name type="scientific">Dolichospermum circinale CS-537/01</name>
    <dbReference type="NCBI Taxonomy" id="3021739"/>
    <lineage>
        <taxon>Bacteria</taxon>
        <taxon>Bacillati</taxon>
        <taxon>Cyanobacteriota</taxon>
        <taxon>Cyanophyceae</taxon>
        <taxon>Nostocales</taxon>
        <taxon>Aphanizomenonaceae</taxon>
        <taxon>Dolichospermum</taxon>
        <taxon>Dolichospermum circinale</taxon>
    </lineage>
</organism>
<dbReference type="GeneID" id="78013192"/>
<dbReference type="Proteomes" id="UP001212123">
    <property type="component" value="Unassembled WGS sequence"/>
</dbReference>
<dbReference type="Pfam" id="PF08814">
    <property type="entry name" value="XisH"/>
    <property type="match status" value="1"/>
</dbReference>
<dbReference type="InterPro" id="IPR011335">
    <property type="entry name" value="Restrct_endonuc-II-like"/>
</dbReference>
<reference evidence="1 2" key="1">
    <citation type="submission" date="2023-01" db="EMBL/GenBank/DDBJ databases">
        <title>Genomes from the Australian National Cyanobacteria Reference Collection.</title>
        <authorList>
            <person name="Willis A."/>
            <person name="Lee E.M.F."/>
        </authorList>
    </citation>
    <scope>NUCLEOTIDE SEQUENCE [LARGE SCALE GENOMIC DNA]</scope>
    <source>
        <strain evidence="1 2">CS-537/01</strain>
    </source>
</reference>
<name>A0ABT5A4A5_9CYAN</name>
<sequence>MPAKDIFHDAVRIGLEKEGWVITDDPLRIRSGRVDMQIDLGAEKIIGAEKGEEKIAVEIKSFISSSNISEFHTALGQFLNYRLALKDQQPNRFLYLAVPLGAYQTFFNLPFVETAIEHFQLSLVVYDPNHEVIVTWKK</sequence>
<dbReference type="RefSeq" id="WP_028083546.1">
    <property type="nucleotide sequence ID" value="NZ_JAQMTU010000052.1"/>
</dbReference>
<dbReference type="InterPro" id="IPR014919">
    <property type="entry name" value="XisH"/>
</dbReference>
<gene>
    <name evidence="1" type="ORF">PN492_09435</name>
</gene>
<proteinExistence type="predicted"/>
<accession>A0ABT5A4A5</accession>